<name>A0A0D2U3G2_CAPO3</name>
<evidence type="ECO:0000256" key="1">
    <source>
        <dbReference type="SAM" id="SignalP"/>
    </source>
</evidence>
<evidence type="ECO:0000313" key="2">
    <source>
        <dbReference type="EMBL" id="KJE89746.1"/>
    </source>
</evidence>
<dbReference type="NCBIfam" id="NF041539">
    <property type="entry name" value="choice_anch_R"/>
    <property type="match status" value="1"/>
</dbReference>
<dbReference type="EMBL" id="KE346360">
    <property type="protein sequence ID" value="KJE89746.1"/>
    <property type="molecule type" value="Genomic_DNA"/>
</dbReference>
<accession>A0A0D2U3G2</accession>
<proteinExistence type="predicted"/>
<organism evidence="2 3">
    <name type="scientific">Capsaspora owczarzaki (strain ATCC 30864)</name>
    <dbReference type="NCBI Taxonomy" id="595528"/>
    <lineage>
        <taxon>Eukaryota</taxon>
        <taxon>Filasterea</taxon>
        <taxon>Capsaspora</taxon>
    </lineage>
</organism>
<dbReference type="InParanoid" id="A0A0D2U3G2"/>
<gene>
    <name evidence="2" type="ORF">CAOG_001175</name>
</gene>
<sequence length="217" mass="22862">MPLVGRSVTLLATTLVAVFIATALARPLPSSMVQDVRVVLDTGAVPTSLPTGGVVWLEQTLAIRFTVPNTTIATSKGGEIDGLSAAAGLVQFDSFDFIIDPSRLVAGGNNLTITLCPEAHGQVPAETSLCLENATFTLPITSTRINGSYVSTHNSQLVAGSNYWLVVAGNAAKLDYSFSWLDSTNGTAWTAFRVKSKAWVSEDTTNGASTALVRVRM</sequence>
<dbReference type="RefSeq" id="XP_004366046.1">
    <property type="nucleotide sequence ID" value="XM_004365989.2"/>
</dbReference>
<reference evidence="3" key="1">
    <citation type="submission" date="2011-02" db="EMBL/GenBank/DDBJ databases">
        <title>The Genome Sequence of Capsaspora owczarzaki ATCC 30864.</title>
        <authorList>
            <person name="Russ C."/>
            <person name="Cuomo C."/>
            <person name="Burger G."/>
            <person name="Gray M.W."/>
            <person name="Holland P.W.H."/>
            <person name="King N."/>
            <person name="Lang F.B.F."/>
            <person name="Roger A.J."/>
            <person name="Ruiz-Trillo I."/>
            <person name="Young S.K."/>
            <person name="Zeng Q."/>
            <person name="Gargeya S."/>
            <person name="Alvarado L."/>
            <person name="Berlin A."/>
            <person name="Chapman S.B."/>
            <person name="Chen Z."/>
            <person name="Freedman E."/>
            <person name="Gellesch M."/>
            <person name="Goldberg J."/>
            <person name="Griggs A."/>
            <person name="Gujja S."/>
            <person name="Heilman E."/>
            <person name="Heiman D."/>
            <person name="Howarth C."/>
            <person name="Mehta T."/>
            <person name="Neiman D."/>
            <person name="Pearson M."/>
            <person name="Roberts A."/>
            <person name="Saif S."/>
            <person name="Shea T."/>
            <person name="Shenoy N."/>
            <person name="Sisk P."/>
            <person name="Stolte C."/>
            <person name="Sykes S."/>
            <person name="White J."/>
            <person name="Yandava C."/>
            <person name="Haas B."/>
            <person name="Nusbaum C."/>
            <person name="Birren B."/>
        </authorList>
    </citation>
    <scope>NUCLEOTIDE SEQUENCE</scope>
    <source>
        <strain evidence="3">ATCC 30864</strain>
    </source>
</reference>
<dbReference type="OrthoDB" id="2103421at2759"/>
<evidence type="ECO:0000313" key="3">
    <source>
        <dbReference type="Proteomes" id="UP000008743"/>
    </source>
</evidence>
<protein>
    <submittedName>
        <fullName evidence="2">Uncharacterized protein</fullName>
    </submittedName>
</protein>
<keyword evidence="1" id="KW-0732">Signal</keyword>
<feature type="chain" id="PRO_5002268277" evidence="1">
    <location>
        <begin position="26"/>
        <end position="217"/>
    </location>
</feature>
<keyword evidence="3" id="KW-1185">Reference proteome</keyword>
<dbReference type="Proteomes" id="UP000008743">
    <property type="component" value="Unassembled WGS sequence"/>
</dbReference>
<dbReference type="AlphaFoldDB" id="A0A0D2U3G2"/>
<feature type="signal peptide" evidence="1">
    <location>
        <begin position="1"/>
        <end position="25"/>
    </location>
</feature>